<reference evidence="4" key="1">
    <citation type="submission" date="2021-01" db="EMBL/GenBank/DDBJ databases">
        <title>Whole genome shotgun sequence of Rhizocola hellebori NBRC 109834.</title>
        <authorList>
            <person name="Komaki H."/>
            <person name="Tamura T."/>
        </authorList>
    </citation>
    <scope>NUCLEOTIDE SEQUENCE</scope>
    <source>
        <strain evidence="4">NBRC 109834</strain>
    </source>
</reference>
<accession>A0A8J3QEP4</accession>
<evidence type="ECO:0000313" key="4">
    <source>
        <dbReference type="EMBL" id="GIH09480.1"/>
    </source>
</evidence>
<feature type="domain" description="N-acetyltransferase" evidence="3">
    <location>
        <begin position="171"/>
        <end position="306"/>
    </location>
</feature>
<name>A0A8J3QEP4_9ACTN</name>
<dbReference type="InterPro" id="IPR016181">
    <property type="entry name" value="Acyl_CoA_acyltransferase"/>
</dbReference>
<dbReference type="InterPro" id="IPR050832">
    <property type="entry name" value="Bact_Acetyltransf"/>
</dbReference>
<evidence type="ECO:0000313" key="5">
    <source>
        <dbReference type="Proteomes" id="UP000612899"/>
    </source>
</evidence>
<dbReference type="Gene3D" id="3.40.630.30">
    <property type="match status" value="2"/>
</dbReference>
<dbReference type="GO" id="GO:0016747">
    <property type="term" value="F:acyltransferase activity, transferring groups other than amino-acyl groups"/>
    <property type="evidence" value="ECO:0007669"/>
    <property type="project" value="InterPro"/>
</dbReference>
<dbReference type="Pfam" id="PF00583">
    <property type="entry name" value="Acetyltransf_1"/>
    <property type="match status" value="2"/>
</dbReference>
<keyword evidence="2" id="KW-0012">Acyltransferase</keyword>
<dbReference type="InterPro" id="IPR000182">
    <property type="entry name" value="GNAT_dom"/>
</dbReference>
<dbReference type="RefSeq" id="WP_203913213.1">
    <property type="nucleotide sequence ID" value="NZ_BONY01000069.1"/>
</dbReference>
<dbReference type="EMBL" id="BONY01000069">
    <property type="protein sequence ID" value="GIH09480.1"/>
    <property type="molecule type" value="Genomic_DNA"/>
</dbReference>
<proteinExistence type="predicted"/>
<dbReference type="SUPFAM" id="SSF55729">
    <property type="entry name" value="Acyl-CoA N-acyltransferases (Nat)"/>
    <property type="match status" value="2"/>
</dbReference>
<evidence type="ECO:0000256" key="1">
    <source>
        <dbReference type="ARBA" id="ARBA00022679"/>
    </source>
</evidence>
<keyword evidence="1" id="KW-0808">Transferase</keyword>
<evidence type="ECO:0000256" key="2">
    <source>
        <dbReference type="ARBA" id="ARBA00023315"/>
    </source>
</evidence>
<comment type="caution">
    <text evidence="4">The sequence shown here is derived from an EMBL/GenBank/DDBJ whole genome shotgun (WGS) entry which is preliminary data.</text>
</comment>
<organism evidence="4 5">
    <name type="scientific">Rhizocola hellebori</name>
    <dbReference type="NCBI Taxonomy" id="1392758"/>
    <lineage>
        <taxon>Bacteria</taxon>
        <taxon>Bacillati</taxon>
        <taxon>Actinomycetota</taxon>
        <taxon>Actinomycetes</taxon>
        <taxon>Micromonosporales</taxon>
        <taxon>Micromonosporaceae</taxon>
        <taxon>Rhizocola</taxon>
    </lineage>
</organism>
<protein>
    <recommendedName>
        <fullName evidence="3">N-acetyltransferase domain-containing protein</fullName>
    </recommendedName>
</protein>
<keyword evidence="5" id="KW-1185">Reference proteome</keyword>
<dbReference type="PROSITE" id="PS51186">
    <property type="entry name" value="GNAT"/>
    <property type="match status" value="2"/>
</dbReference>
<dbReference type="Proteomes" id="UP000612899">
    <property type="component" value="Unassembled WGS sequence"/>
</dbReference>
<dbReference type="CDD" id="cd04301">
    <property type="entry name" value="NAT_SF"/>
    <property type="match status" value="2"/>
</dbReference>
<feature type="domain" description="N-acetyltransferase" evidence="3">
    <location>
        <begin position="2"/>
        <end position="145"/>
    </location>
</feature>
<dbReference type="PANTHER" id="PTHR43877">
    <property type="entry name" value="AMINOALKYLPHOSPHONATE N-ACETYLTRANSFERASE-RELATED-RELATED"/>
    <property type="match status" value="1"/>
</dbReference>
<evidence type="ECO:0000259" key="3">
    <source>
        <dbReference type="PROSITE" id="PS51186"/>
    </source>
</evidence>
<sequence>MIEVREATELESQSWLDGWRDRLQAWYGDFSAEPQWVQRHIEKNLTRWSDAAQRHLFTLCDGGEPVGQLALSQITDPPSVMLNDLWVRPQLRRRGYGRAALSWALQWAPQHADQLMVIGRGGDPAQDALFASIETRALQMVKPLTRNDSRPTTATGRAMRPEEFGPWRAGQEIGYVNEIVGSGIASREEAQAKAAQQFDELLPDGVDTANHTFLCVEADGEVVATNWLAHHYSPATSFVLGVEVEEAHRGKGYGRVAMQLGEQASLEAGDSQLALNVFGQNLPAIGLYEAMGYGAAEKIRSLRFGS</sequence>
<dbReference type="AlphaFoldDB" id="A0A8J3QEP4"/>
<gene>
    <name evidence="4" type="ORF">Rhe02_75470</name>
</gene>